<dbReference type="EMBL" id="AM467993">
    <property type="protein sequence ID" value="CAN68218.1"/>
    <property type="molecule type" value="Genomic_DNA"/>
</dbReference>
<protein>
    <recommendedName>
        <fullName evidence="2">Retrotransposon gag domain-containing protein</fullName>
    </recommendedName>
</protein>
<feature type="region of interest" description="Disordered" evidence="1">
    <location>
        <begin position="174"/>
        <end position="203"/>
    </location>
</feature>
<dbReference type="Pfam" id="PF03732">
    <property type="entry name" value="Retrotrans_gag"/>
    <property type="match status" value="1"/>
</dbReference>
<feature type="domain" description="Retrotransposon gag" evidence="2">
    <location>
        <begin position="281"/>
        <end position="327"/>
    </location>
</feature>
<dbReference type="PANTHER" id="PTHR33223:SF11">
    <property type="entry name" value="ELEMENT PROTEIN, PUTATIVE-RELATED"/>
    <property type="match status" value="1"/>
</dbReference>
<evidence type="ECO:0000259" key="2">
    <source>
        <dbReference type="Pfam" id="PF03732"/>
    </source>
</evidence>
<evidence type="ECO:0000256" key="1">
    <source>
        <dbReference type="SAM" id="MobiDB-lite"/>
    </source>
</evidence>
<dbReference type="AlphaFoldDB" id="A5BQY5"/>
<accession>A5BQY5</accession>
<dbReference type="PANTHER" id="PTHR33223">
    <property type="entry name" value="CCHC-TYPE DOMAIN-CONTAINING PROTEIN"/>
    <property type="match status" value="1"/>
</dbReference>
<name>A5BQY5_VITVI</name>
<sequence>MARLDTLQELFVFMDSHIDARLSKMETRNGDLTFSMGDFVTPAHTSLEVDGDTEVIGSGFNTRAPTVAHETMPILQTSSATIAKIRTSTIDIPGSTRQVDGEIFIRATDTCVDIIISDDPPMIQGVGEAITPIVEITNQATTPMLKDIAQVLGILDLFPESLTLKVEEDENFGRLQRTAKESQPNMEDTEESNNHNNRPRPPMQDQRIVREFLNPPRLSTPSCFTLLPNHDLVTIRPQVVPQLPIFRGTKNENPYSHNKEFEDIVSIFQEANTPLEIFCKRLFPLSLKDKAKTWLNSLRPYSIRNWGDLQSMFLQKFFPTHKTSALEMGSRISRLWRMRIFLHVGKDLGR</sequence>
<gene>
    <name evidence="3" type="ORF">VITISV_005370</name>
</gene>
<organism evidence="3">
    <name type="scientific">Vitis vinifera</name>
    <name type="common">Grape</name>
    <dbReference type="NCBI Taxonomy" id="29760"/>
    <lineage>
        <taxon>Eukaryota</taxon>
        <taxon>Viridiplantae</taxon>
        <taxon>Streptophyta</taxon>
        <taxon>Embryophyta</taxon>
        <taxon>Tracheophyta</taxon>
        <taxon>Spermatophyta</taxon>
        <taxon>Magnoliopsida</taxon>
        <taxon>eudicotyledons</taxon>
        <taxon>Gunneridae</taxon>
        <taxon>Pentapetalae</taxon>
        <taxon>rosids</taxon>
        <taxon>Vitales</taxon>
        <taxon>Vitaceae</taxon>
        <taxon>Viteae</taxon>
        <taxon>Vitis</taxon>
    </lineage>
</organism>
<reference evidence="3" key="1">
    <citation type="journal article" date="2007" name="PLoS ONE">
        <title>The first genome sequence of an elite grapevine cultivar (Pinot noir Vitis vinifera L.): coping with a highly heterozygous genome.</title>
        <authorList>
            <person name="Velasco R."/>
            <person name="Zharkikh A."/>
            <person name="Troggio M."/>
            <person name="Cartwright D.A."/>
            <person name="Cestaro A."/>
            <person name="Pruss D."/>
            <person name="Pindo M."/>
            <person name="FitzGerald L.M."/>
            <person name="Vezzulli S."/>
            <person name="Reid J."/>
            <person name="Malacarne G."/>
            <person name="Iliev D."/>
            <person name="Coppola G."/>
            <person name="Wardell B."/>
            <person name="Micheletti D."/>
            <person name="Macalma T."/>
            <person name="Facci M."/>
            <person name="Mitchell J.T."/>
            <person name="Perazzolli M."/>
            <person name="Eldredge G."/>
            <person name="Gatto P."/>
            <person name="Oyzerski R."/>
            <person name="Moretto M."/>
            <person name="Gutin N."/>
            <person name="Stefanini M."/>
            <person name="Chen Y."/>
            <person name="Segala C."/>
            <person name="Davenport C."/>
            <person name="Dematte L."/>
            <person name="Mraz A."/>
            <person name="Battilana J."/>
            <person name="Stormo K."/>
            <person name="Costa F."/>
            <person name="Tao Q."/>
            <person name="Si-Ammour A."/>
            <person name="Harkins T."/>
            <person name="Lackey A."/>
            <person name="Perbost C."/>
            <person name="Taillon B."/>
            <person name="Stella A."/>
            <person name="Solovyev V."/>
            <person name="Fawcett J.A."/>
            <person name="Sterck L."/>
            <person name="Vandepoele K."/>
            <person name="Grando S.M."/>
            <person name="Toppo S."/>
            <person name="Moser C."/>
            <person name="Lanchbury J."/>
            <person name="Bogden R."/>
            <person name="Skolnick M."/>
            <person name="Sgaramella V."/>
            <person name="Bhatnagar S.K."/>
            <person name="Fontana P."/>
            <person name="Gutin A."/>
            <person name="Van de Peer Y."/>
            <person name="Salamini F."/>
            <person name="Viola R."/>
        </authorList>
    </citation>
    <scope>NUCLEOTIDE SEQUENCE</scope>
</reference>
<proteinExistence type="predicted"/>
<dbReference type="InterPro" id="IPR005162">
    <property type="entry name" value="Retrotrans_gag_dom"/>
</dbReference>
<evidence type="ECO:0000313" key="3">
    <source>
        <dbReference type="EMBL" id="CAN68218.1"/>
    </source>
</evidence>